<feature type="compositionally biased region" description="Polar residues" evidence="2">
    <location>
        <begin position="1155"/>
        <end position="1164"/>
    </location>
</feature>
<feature type="compositionally biased region" description="Low complexity" evidence="2">
    <location>
        <begin position="144"/>
        <end position="153"/>
    </location>
</feature>
<protein>
    <submittedName>
        <fullName evidence="3">Uncharacterized protein</fullName>
    </submittedName>
</protein>
<keyword evidence="4" id="KW-1185">Reference proteome</keyword>
<dbReference type="SUPFAM" id="SSF57997">
    <property type="entry name" value="Tropomyosin"/>
    <property type="match status" value="1"/>
</dbReference>
<dbReference type="OrthoDB" id="10403881at2759"/>
<proteinExistence type="predicted"/>
<dbReference type="EMBL" id="JAESVG020000003">
    <property type="protein sequence ID" value="KAG8629473.1"/>
    <property type="molecule type" value="Genomic_DNA"/>
</dbReference>
<comment type="caution">
    <text evidence="3">The sequence shown here is derived from an EMBL/GenBank/DDBJ whole genome shotgun (WGS) entry which is preliminary data.</text>
</comment>
<feature type="region of interest" description="Disordered" evidence="2">
    <location>
        <begin position="134"/>
        <end position="157"/>
    </location>
</feature>
<feature type="region of interest" description="Disordered" evidence="2">
    <location>
        <begin position="18"/>
        <end position="82"/>
    </location>
</feature>
<gene>
    <name evidence="3" type="ORF">KVT40_003338</name>
</gene>
<feature type="compositionally biased region" description="Polar residues" evidence="2">
    <location>
        <begin position="22"/>
        <end position="36"/>
    </location>
</feature>
<organism evidence="3 4">
    <name type="scientific">Elsinoe batatas</name>
    <dbReference type="NCBI Taxonomy" id="2601811"/>
    <lineage>
        <taxon>Eukaryota</taxon>
        <taxon>Fungi</taxon>
        <taxon>Dikarya</taxon>
        <taxon>Ascomycota</taxon>
        <taxon>Pezizomycotina</taxon>
        <taxon>Dothideomycetes</taxon>
        <taxon>Dothideomycetidae</taxon>
        <taxon>Myriangiales</taxon>
        <taxon>Elsinoaceae</taxon>
        <taxon>Elsinoe</taxon>
    </lineage>
</organism>
<feature type="compositionally biased region" description="Basic and acidic residues" evidence="2">
    <location>
        <begin position="46"/>
        <end position="56"/>
    </location>
</feature>
<feature type="compositionally biased region" description="Acidic residues" evidence="2">
    <location>
        <begin position="964"/>
        <end position="986"/>
    </location>
</feature>
<accession>A0A8K0PJF5</accession>
<feature type="coiled-coil region" evidence="1">
    <location>
        <begin position="360"/>
        <end position="401"/>
    </location>
</feature>
<dbReference type="Proteomes" id="UP000809789">
    <property type="component" value="Unassembled WGS sequence"/>
</dbReference>
<feature type="compositionally biased region" description="Polar residues" evidence="2">
    <location>
        <begin position="1078"/>
        <end position="1101"/>
    </location>
</feature>
<feature type="region of interest" description="Disordered" evidence="2">
    <location>
        <begin position="964"/>
        <end position="1195"/>
    </location>
</feature>
<keyword evidence="1" id="KW-0175">Coiled coil</keyword>
<feature type="coiled-coil region" evidence="1">
    <location>
        <begin position="675"/>
        <end position="751"/>
    </location>
</feature>
<evidence type="ECO:0000313" key="3">
    <source>
        <dbReference type="EMBL" id="KAG8629473.1"/>
    </source>
</evidence>
<dbReference type="AlphaFoldDB" id="A0A8K0PJF5"/>
<reference evidence="3" key="1">
    <citation type="submission" date="2021-07" db="EMBL/GenBank/DDBJ databases">
        <title>Elsinoe batatas strain:CRI-CJ2 Genome sequencing and assembly.</title>
        <authorList>
            <person name="Huang L."/>
        </authorList>
    </citation>
    <scope>NUCLEOTIDE SEQUENCE</scope>
    <source>
        <strain evidence="3">CRI-CJ2</strain>
    </source>
</reference>
<name>A0A8K0PJF5_9PEZI</name>
<sequence>MRSRLALGALECATSRLRRTLGSKSRTSTRSHSPTINVGMASVPLKRKDFRPESHGYDQFQLTPLSMSEAHPPPGKKRKVNTDDDRANYITIDFANGPTKMAEASGSTSAPQITDEEDAVQASKTSGSAITAVSQSSDHASHAQTFQQQQTNQPPAMISVNPETTLVAAIPQAKSATISSTAMSRGYSTERLEGVDQTTPSMNITLPSIESESQDDMTAPNAMSSMGSHERRSMCEGQAATPSRPILQQLQPGDQQATLGKLIPQQLQPATRIKDDNTVVDSSSRTGSAVLDGDQALRGLGGLDEDVVELAALDVDDLEQAIARMNFPAFERDFLVNMEHWKDQIMTWAKKKLAQYASRGKTLSKQNQQMQKRIQEITDQENELRDQLATAEATISGLDQENASLSEHLLSQQTAVADAHSILSDCQERLMEAQATAVDIAQYIDGLDAELIKFPVHLEHVQSQHAKALFALTKRLEDVVFEKGMVESELQNRTTEATKAREMIERLKPDWTQLNGLLEELSKSFSSKLDSAFANATAIGKQATLQELTQMSDHFTTIQRLGGAFREDLARQLPRLHSIQKDVTQLLARPVPQAPPAPLAVDDLVDKIKTLLNGVDSTMAQSFSPFAEHVKKLAENTAAWSTMTEALKLKDAELQSHLRQIQDLQSHLTVASGDLQITIQEKQFLQKENLRLTNENVSVKTEAATHRAGLADWKAEAALKRRLAESAEARLSEAKKETQALQNKVETLQQAVDRNPAQESTVDVNAIRREIQDKFCHLIIQKDRDVQRLQDDQHRSHTTEVHFLKSQLANLRESHEGVQSKQSHTQNLYDTLASDYKVLTAERDRLQQTLGKAEAGKASANKLAAKTAQDLTLLHDEHRKLQGDHQSTLQEIAGIQKQLATNSSAGESSTLQQRIIELETEAAASKEASSKEIEQLVQKCIELESCLEKMKHGVSKDQAMIIDDTGDQDELDDDVDGDASDDEREIEVERSGTIGPNRPMTPQKDHRPSSAVANSGIKRQISSQHSLYGGDFSLSQGSLVDASAGSEASRNITKEAHSCPKDLGQTELSQDLMFEIGSYSQRNPATSSFEPSSVFQPSQIRPTEGGNKPGQLPKINKRSTLPAGNGGSSKPGSPDKPSKNTRGKSAGPIKIGTPLSGTSLSKPNTELGPASTLRQPRRRYNDDSKYAAAFSKTYK</sequence>
<evidence type="ECO:0000256" key="1">
    <source>
        <dbReference type="SAM" id="Coils"/>
    </source>
</evidence>
<evidence type="ECO:0000313" key="4">
    <source>
        <dbReference type="Proteomes" id="UP000809789"/>
    </source>
</evidence>
<evidence type="ECO:0000256" key="2">
    <source>
        <dbReference type="SAM" id="MobiDB-lite"/>
    </source>
</evidence>